<dbReference type="EMBL" id="GDID01002875">
    <property type="protein sequence ID" value="JAP93731.1"/>
    <property type="molecule type" value="Transcribed_RNA"/>
</dbReference>
<dbReference type="AlphaFoldDB" id="A0A146KE57"/>
<gene>
    <name evidence="2" type="ORF">TPC1_13879</name>
</gene>
<dbReference type="Pfam" id="PF00179">
    <property type="entry name" value="UQ_con"/>
    <property type="match status" value="1"/>
</dbReference>
<organism evidence="2">
    <name type="scientific">Trepomonas sp. PC1</name>
    <dbReference type="NCBI Taxonomy" id="1076344"/>
    <lineage>
        <taxon>Eukaryota</taxon>
        <taxon>Metamonada</taxon>
        <taxon>Diplomonadida</taxon>
        <taxon>Hexamitidae</taxon>
        <taxon>Hexamitinae</taxon>
        <taxon>Trepomonas</taxon>
    </lineage>
</organism>
<evidence type="ECO:0000259" key="1">
    <source>
        <dbReference type="PROSITE" id="PS50127"/>
    </source>
</evidence>
<dbReference type="SMART" id="SM00212">
    <property type="entry name" value="UBCc"/>
    <property type="match status" value="1"/>
</dbReference>
<evidence type="ECO:0000313" key="2">
    <source>
        <dbReference type="EMBL" id="JAP93731.1"/>
    </source>
</evidence>
<dbReference type="Gene3D" id="3.10.110.10">
    <property type="entry name" value="Ubiquitin Conjugating Enzyme"/>
    <property type="match status" value="1"/>
</dbReference>
<sequence length="216" mass="24782">MNKEQQKAIMEFGKEFIILKTEFNEQSNCTRLETVFFTPDIEGLPEKDKKMLRENCHKMFSQSCPYERKIFRASITLTPDFPSKNPSIGIQANAIIHPNIHFASGSVCTAELKGGWNPKSKLIDICDLFLPNLLLQPNPDDHQDDGAKDLFVNKPDQFMTLAEAQANKTCLKWKDFEGIKMTPSFQKRLIRYLGEKPEPPKKQVRKVHINLDLDSV</sequence>
<dbReference type="SUPFAM" id="SSF54495">
    <property type="entry name" value="UBC-like"/>
    <property type="match status" value="1"/>
</dbReference>
<protein>
    <submittedName>
        <fullName evidence="2">Ubiquitin-conjugating enzyme</fullName>
    </submittedName>
</protein>
<feature type="non-terminal residue" evidence="2">
    <location>
        <position position="1"/>
    </location>
</feature>
<dbReference type="PANTHER" id="PTHR24068">
    <property type="entry name" value="UBIQUITIN-CONJUGATING ENZYME E2"/>
    <property type="match status" value="1"/>
</dbReference>
<accession>A0A146KE57</accession>
<reference evidence="2" key="1">
    <citation type="submission" date="2015-07" db="EMBL/GenBank/DDBJ databases">
        <title>Adaptation to a free-living lifestyle via gene acquisitions in the diplomonad Trepomonas sp. PC1.</title>
        <authorList>
            <person name="Xu F."/>
            <person name="Jerlstrom-Hultqvist J."/>
            <person name="Kolisko M."/>
            <person name="Simpson A.G.B."/>
            <person name="Roger A.J."/>
            <person name="Svard S.G."/>
            <person name="Andersson J.O."/>
        </authorList>
    </citation>
    <scope>NUCLEOTIDE SEQUENCE</scope>
    <source>
        <strain evidence="2">PC1</strain>
    </source>
</reference>
<dbReference type="PROSITE" id="PS50127">
    <property type="entry name" value="UBC_2"/>
    <property type="match status" value="1"/>
</dbReference>
<name>A0A146KE57_9EUKA</name>
<proteinExistence type="predicted"/>
<feature type="domain" description="UBC core" evidence="1">
    <location>
        <begin position="7"/>
        <end position="171"/>
    </location>
</feature>
<dbReference type="InterPro" id="IPR000608">
    <property type="entry name" value="UBC"/>
</dbReference>
<dbReference type="InterPro" id="IPR016135">
    <property type="entry name" value="UBQ-conjugating_enzyme/RWD"/>
</dbReference>